<reference evidence="2 3" key="1">
    <citation type="submission" date="2017-11" db="EMBL/GenBank/DDBJ databases">
        <title>De novo assembly and phasing of dikaryotic genomes from two isolates of Puccinia coronata f. sp. avenae, the causal agent of oat crown rust.</title>
        <authorList>
            <person name="Miller M.E."/>
            <person name="Zhang Y."/>
            <person name="Omidvar V."/>
            <person name="Sperschneider J."/>
            <person name="Schwessinger B."/>
            <person name="Raley C."/>
            <person name="Palmer J.M."/>
            <person name="Garnica D."/>
            <person name="Upadhyaya N."/>
            <person name="Rathjen J."/>
            <person name="Taylor J.M."/>
            <person name="Park R.F."/>
            <person name="Dodds P.N."/>
            <person name="Hirsch C.D."/>
            <person name="Kianian S.F."/>
            <person name="Figueroa M."/>
        </authorList>
    </citation>
    <scope>NUCLEOTIDE SEQUENCE [LARGE SCALE GENOMIC DNA]</scope>
    <source>
        <strain evidence="2">12NC29</strain>
    </source>
</reference>
<dbReference type="AlphaFoldDB" id="A0A2N5VYG2"/>
<organism evidence="2 3">
    <name type="scientific">Puccinia coronata f. sp. avenae</name>
    <dbReference type="NCBI Taxonomy" id="200324"/>
    <lineage>
        <taxon>Eukaryota</taxon>
        <taxon>Fungi</taxon>
        <taxon>Dikarya</taxon>
        <taxon>Basidiomycota</taxon>
        <taxon>Pucciniomycotina</taxon>
        <taxon>Pucciniomycetes</taxon>
        <taxon>Pucciniales</taxon>
        <taxon>Pucciniaceae</taxon>
        <taxon>Puccinia</taxon>
    </lineage>
</organism>
<dbReference type="EMBL" id="PGCJ01000037">
    <property type="protein sequence ID" value="PLW55030.1"/>
    <property type="molecule type" value="Genomic_DNA"/>
</dbReference>
<proteinExistence type="predicted"/>
<feature type="region of interest" description="Disordered" evidence="1">
    <location>
        <begin position="1"/>
        <end position="31"/>
    </location>
</feature>
<accession>A0A2N5VYG2</accession>
<sequence length="157" mass="17699">MSTFCAPSKGALEIPGRRNPSASSSVKRPQPTICYPDDVKRSKLSQQDHHFIHSYSNSHSTHSYRNNNKDKDDLSIVTINNIIDPRIKSYDHIDCTKNNHCSSLSSVQINKLDSTLNKNVTNNRQELSSSSLQPSLLQRISSKQRSYITSQAITIIR</sequence>
<evidence type="ECO:0000313" key="2">
    <source>
        <dbReference type="EMBL" id="PLW55030.1"/>
    </source>
</evidence>
<comment type="caution">
    <text evidence="2">The sequence shown here is derived from an EMBL/GenBank/DDBJ whole genome shotgun (WGS) entry which is preliminary data.</text>
</comment>
<dbReference type="Proteomes" id="UP000235388">
    <property type="component" value="Unassembled WGS sequence"/>
</dbReference>
<name>A0A2N5VYG2_9BASI</name>
<evidence type="ECO:0000256" key="1">
    <source>
        <dbReference type="SAM" id="MobiDB-lite"/>
    </source>
</evidence>
<protein>
    <submittedName>
        <fullName evidence="2">Uncharacterized protein</fullName>
    </submittedName>
</protein>
<gene>
    <name evidence="2" type="ORF">PCANC_02540</name>
</gene>
<evidence type="ECO:0000313" key="3">
    <source>
        <dbReference type="Proteomes" id="UP000235388"/>
    </source>
</evidence>
<keyword evidence="3" id="KW-1185">Reference proteome</keyword>